<dbReference type="RefSeq" id="XP_040713348.1">
    <property type="nucleotide sequence ID" value="XM_040856437.1"/>
</dbReference>
<dbReference type="InterPro" id="IPR020845">
    <property type="entry name" value="AMP-binding_CS"/>
</dbReference>
<gene>
    <name evidence="7" type="ORF">BCR38DRAFT_348608</name>
</gene>
<dbReference type="GO" id="GO:0005783">
    <property type="term" value="C:endoplasmic reticulum"/>
    <property type="evidence" value="ECO:0007669"/>
    <property type="project" value="TreeGrafter"/>
</dbReference>
<dbReference type="EMBL" id="MCFJ01000010">
    <property type="protein sequence ID" value="ORY61271.1"/>
    <property type="molecule type" value="Genomic_DNA"/>
</dbReference>
<comment type="similarity">
    <text evidence="1">Belongs to the ATP-dependent AMP-binding enzyme family.</text>
</comment>
<proteinExistence type="inferred from homology"/>
<dbReference type="AlphaFoldDB" id="A0A1Y2DPQ6"/>
<keyword evidence="4" id="KW-0067">ATP-binding</keyword>
<dbReference type="FunCoup" id="A0A1Y2DPQ6">
    <property type="interactions" value="781"/>
</dbReference>
<keyword evidence="8" id="KW-1185">Reference proteome</keyword>
<dbReference type="GO" id="GO:0005886">
    <property type="term" value="C:plasma membrane"/>
    <property type="evidence" value="ECO:0007669"/>
    <property type="project" value="TreeGrafter"/>
</dbReference>
<organism evidence="7 8">
    <name type="scientific">Pseudomassariella vexata</name>
    <dbReference type="NCBI Taxonomy" id="1141098"/>
    <lineage>
        <taxon>Eukaryota</taxon>
        <taxon>Fungi</taxon>
        <taxon>Dikarya</taxon>
        <taxon>Ascomycota</taxon>
        <taxon>Pezizomycotina</taxon>
        <taxon>Sordariomycetes</taxon>
        <taxon>Xylariomycetidae</taxon>
        <taxon>Amphisphaeriales</taxon>
        <taxon>Pseudomassariaceae</taxon>
        <taxon>Pseudomassariella</taxon>
    </lineage>
</organism>
<accession>A0A1Y2DPQ6</accession>
<dbReference type="Gene3D" id="3.40.50.12780">
    <property type="entry name" value="N-terminal domain of ligase-like"/>
    <property type="match status" value="1"/>
</dbReference>
<dbReference type="PANTHER" id="PTHR43272:SF83">
    <property type="entry name" value="ACYL-COA SYNTHETASE LONG-CHAIN, ISOFORM J"/>
    <property type="match status" value="1"/>
</dbReference>
<comment type="catalytic activity">
    <reaction evidence="5">
        <text>a long-chain fatty acid + ATP + CoA = a long-chain fatty acyl-CoA + AMP + diphosphate</text>
        <dbReference type="Rhea" id="RHEA:15421"/>
        <dbReference type="ChEBI" id="CHEBI:30616"/>
        <dbReference type="ChEBI" id="CHEBI:33019"/>
        <dbReference type="ChEBI" id="CHEBI:57287"/>
        <dbReference type="ChEBI" id="CHEBI:57560"/>
        <dbReference type="ChEBI" id="CHEBI:83139"/>
        <dbReference type="ChEBI" id="CHEBI:456215"/>
        <dbReference type="EC" id="6.2.1.3"/>
    </reaction>
</comment>
<evidence type="ECO:0000256" key="3">
    <source>
        <dbReference type="ARBA" id="ARBA00022741"/>
    </source>
</evidence>
<reference evidence="7 8" key="1">
    <citation type="submission" date="2016-07" db="EMBL/GenBank/DDBJ databases">
        <title>Pervasive Adenine N6-methylation of Active Genes in Fungi.</title>
        <authorList>
            <consortium name="DOE Joint Genome Institute"/>
            <person name="Mondo S.J."/>
            <person name="Dannebaum R.O."/>
            <person name="Kuo R.C."/>
            <person name="Labutti K."/>
            <person name="Haridas S."/>
            <person name="Kuo A."/>
            <person name="Salamov A."/>
            <person name="Ahrendt S.R."/>
            <person name="Lipzen A."/>
            <person name="Sullivan W."/>
            <person name="Andreopoulos W.B."/>
            <person name="Clum A."/>
            <person name="Lindquist E."/>
            <person name="Daum C."/>
            <person name="Ramamoorthy G.K."/>
            <person name="Gryganskyi A."/>
            <person name="Culley D."/>
            <person name="Magnuson J.K."/>
            <person name="James T.Y."/>
            <person name="O'Malley M.A."/>
            <person name="Stajich J.E."/>
            <person name="Spatafora J.W."/>
            <person name="Visel A."/>
            <person name="Grigoriev I.V."/>
        </authorList>
    </citation>
    <scope>NUCLEOTIDE SEQUENCE [LARGE SCALE GENOMIC DNA]</scope>
    <source>
        <strain evidence="7 8">CBS 129021</strain>
    </source>
</reference>
<comment type="caution">
    <text evidence="7">The sequence shown here is derived from an EMBL/GenBank/DDBJ whole genome shotgun (WGS) entry which is preliminary data.</text>
</comment>
<dbReference type="GO" id="GO:0004467">
    <property type="term" value="F:long-chain fatty acid-CoA ligase activity"/>
    <property type="evidence" value="ECO:0007669"/>
    <property type="project" value="UniProtKB-EC"/>
</dbReference>
<dbReference type="STRING" id="1141098.A0A1Y2DPQ6"/>
<dbReference type="OrthoDB" id="1700726at2759"/>
<dbReference type="GeneID" id="63772649"/>
<feature type="domain" description="AMP-dependent synthetase/ligase" evidence="6">
    <location>
        <begin position="104"/>
        <end position="522"/>
    </location>
</feature>
<keyword evidence="2" id="KW-0436">Ligase</keyword>
<dbReference type="GO" id="GO:0005524">
    <property type="term" value="F:ATP binding"/>
    <property type="evidence" value="ECO:0007669"/>
    <property type="project" value="UniProtKB-KW"/>
</dbReference>
<protein>
    <recommendedName>
        <fullName evidence="6">AMP-dependent synthetase/ligase domain-containing protein</fullName>
    </recommendedName>
</protein>
<evidence type="ECO:0000256" key="4">
    <source>
        <dbReference type="ARBA" id="ARBA00022840"/>
    </source>
</evidence>
<evidence type="ECO:0000256" key="1">
    <source>
        <dbReference type="ARBA" id="ARBA00006432"/>
    </source>
</evidence>
<evidence type="ECO:0000313" key="7">
    <source>
        <dbReference type="EMBL" id="ORY61271.1"/>
    </source>
</evidence>
<evidence type="ECO:0000256" key="2">
    <source>
        <dbReference type="ARBA" id="ARBA00022598"/>
    </source>
</evidence>
<dbReference type="PROSITE" id="PS00455">
    <property type="entry name" value="AMP_BINDING"/>
    <property type="match status" value="1"/>
</dbReference>
<dbReference type="GO" id="GO:0005811">
    <property type="term" value="C:lipid droplet"/>
    <property type="evidence" value="ECO:0007669"/>
    <property type="project" value="TreeGrafter"/>
</dbReference>
<evidence type="ECO:0000256" key="5">
    <source>
        <dbReference type="ARBA" id="ARBA00036813"/>
    </source>
</evidence>
<dbReference type="InParanoid" id="A0A1Y2DPQ6"/>
<name>A0A1Y2DPQ6_9PEZI</name>
<evidence type="ECO:0000259" key="6">
    <source>
        <dbReference type="Pfam" id="PF00501"/>
    </source>
</evidence>
<evidence type="ECO:0000313" key="8">
    <source>
        <dbReference type="Proteomes" id="UP000193689"/>
    </source>
</evidence>
<dbReference type="GO" id="GO:0035336">
    <property type="term" value="P:long-chain fatty-acyl-CoA metabolic process"/>
    <property type="evidence" value="ECO:0007669"/>
    <property type="project" value="TreeGrafter"/>
</dbReference>
<dbReference type="SUPFAM" id="SSF56801">
    <property type="entry name" value="Acetyl-CoA synthetase-like"/>
    <property type="match status" value="1"/>
</dbReference>
<sequence>MLLPSQYEGIVPLHMVQNPPFSVQAPGELAKPGETAPYRHFKAKDGLIDRPESNASTIFELLKDSAVKYADKNVMGSRKLIKTHSEVKKVPKVVDGVTKEVDKEWTYFELSGYSFTTYAEYEKRVLQVGAGLRKLGLEAGDKVHIFASTSPNWFCMSHACSSQSMTIATAYDTLGPDGVEHSLVQTKAKAMYTDPHLLKTAAGPLQAAEHVRYVIYNDATNVPIKDEELDLFKQNHPHLKVLSCSELRELGEANPVAPVPPKPTDLYCIMYTSGSTGPPKGVPMSHEGIVAGITGLYSIMAEVVSHRDSVLAYLPLAHIFELCVENLVILVGGTLGYGSPRTLSDSSMRHCAGDIRELRPTVMVGVPQIWETIKKGVEARVNSSPAIMKALFWGAYNVKSALVSNGLPCASIFDGVVFGKVREMTGGRLRFIFNGASGISDSTRHFMSMVVAPMISGYGLTETCANGALGCPLQWTPDAIGPVPASVELKLVSLPELNYSTDATPPQGEILLRGKPVLKEYYENPEETANAITSDGWFKTGDIGEMNSVGHIKVIDRVKNLIKMQGGEYIALEKVESVYRGCQYVHNIMVHGDSSHPRAIAIVSPNEKTVSGLAKSLGVEQSHMYHDKKVSNAVLKELVSVGKQGSLGGLETVTGVVLVDGEWTPANGLVTATHKVNRRALKAKYSKEIEQAFEGS</sequence>
<dbReference type="PANTHER" id="PTHR43272">
    <property type="entry name" value="LONG-CHAIN-FATTY-ACID--COA LIGASE"/>
    <property type="match status" value="1"/>
</dbReference>
<dbReference type="InterPro" id="IPR000873">
    <property type="entry name" value="AMP-dep_synth/lig_dom"/>
</dbReference>
<dbReference type="Proteomes" id="UP000193689">
    <property type="component" value="Unassembled WGS sequence"/>
</dbReference>
<keyword evidence="3" id="KW-0547">Nucleotide-binding</keyword>
<dbReference type="Pfam" id="PF00501">
    <property type="entry name" value="AMP-binding"/>
    <property type="match status" value="1"/>
</dbReference>
<dbReference type="InterPro" id="IPR042099">
    <property type="entry name" value="ANL_N_sf"/>
</dbReference>